<dbReference type="GO" id="GO:1903600">
    <property type="term" value="C:glutaminase complex"/>
    <property type="evidence" value="ECO:0007669"/>
    <property type="project" value="TreeGrafter"/>
</dbReference>
<dbReference type="GO" id="GO:0036381">
    <property type="term" value="F:pyridoxal 5'-phosphate synthase (glutamine hydrolysing) activity"/>
    <property type="evidence" value="ECO:0007669"/>
    <property type="project" value="UniProtKB-UniRule"/>
</dbReference>
<dbReference type="PROSITE" id="PS51130">
    <property type="entry name" value="PDXT_SNO_2"/>
    <property type="match status" value="1"/>
</dbReference>
<dbReference type="OrthoDB" id="9810320at2"/>
<feature type="binding site" evidence="7 9">
    <location>
        <begin position="129"/>
        <end position="130"/>
    </location>
    <ligand>
        <name>L-glutamine</name>
        <dbReference type="ChEBI" id="CHEBI:58359"/>
    </ligand>
</feature>
<accession>A0A3G6J290</accession>
<keyword evidence="5 7" id="KW-0456">Lyase</keyword>
<dbReference type="InterPro" id="IPR021196">
    <property type="entry name" value="PdxT/SNO_CS"/>
</dbReference>
<dbReference type="GO" id="GO:0005829">
    <property type="term" value="C:cytosol"/>
    <property type="evidence" value="ECO:0007669"/>
    <property type="project" value="TreeGrafter"/>
</dbReference>
<evidence type="ECO:0000256" key="9">
    <source>
        <dbReference type="PIRSR" id="PIRSR005639-2"/>
    </source>
</evidence>
<feature type="active site" description="Nucleophile" evidence="7 8">
    <location>
        <position position="78"/>
    </location>
</feature>
<dbReference type="GO" id="GO:0004359">
    <property type="term" value="F:glutaminase activity"/>
    <property type="evidence" value="ECO:0007669"/>
    <property type="project" value="UniProtKB-UniRule"/>
</dbReference>
<evidence type="ECO:0000256" key="3">
    <source>
        <dbReference type="ARBA" id="ARBA00022898"/>
    </source>
</evidence>
<evidence type="ECO:0000256" key="6">
    <source>
        <dbReference type="ARBA" id="ARBA00049534"/>
    </source>
</evidence>
<sequence length="184" mass="19817">MVIGILALQGGIEEHRAVLEQLGHDVRLVRFPADLEGLDGIIIPGGESTVIDKLARAFGLAKPLRQALLSGLPAFATCAGLIYLAAQLDNPAPGQETLGVLPIRVRRNAFGTQKDSFEQLIDAHPATFIRAPEVTDAGETEVIAQLTDGRIVGIRHGHHVAYSFHPEENGRTDLHKQWLGNLSA</sequence>
<dbReference type="RefSeq" id="WP_123961080.1">
    <property type="nucleotide sequence ID" value="NZ_CP033898.1"/>
</dbReference>
<evidence type="ECO:0000256" key="2">
    <source>
        <dbReference type="ARBA" id="ARBA00022801"/>
    </source>
</evidence>
<comment type="similarity">
    <text evidence="1 7">Belongs to the glutaminase PdxT/SNO family.</text>
</comment>
<dbReference type="InterPro" id="IPR029062">
    <property type="entry name" value="Class_I_gatase-like"/>
</dbReference>
<dbReference type="PIRSF" id="PIRSF005639">
    <property type="entry name" value="Glut_amidoT_SNO"/>
    <property type="match status" value="1"/>
</dbReference>
<gene>
    <name evidence="7 10" type="primary">pdxT</name>
    <name evidence="10" type="ORF">CPPEL_10745</name>
</gene>
<proteinExistence type="inferred from homology"/>
<feature type="binding site" evidence="7 9">
    <location>
        <begin position="46"/>
        <end position="48"/>
    </location>
    <ligand>
        <name>L-glutamine</name>
        <dbReference type="ChEBI" id="CHEBI:58359"/>
    </ligand>
</feature>
<feature type="binding site" evidence="7 9">
    <location>
        <position position="107"/>
    </location>
    <ligand>
        <name>L-glutamine</name>
        <dbReference type="ChEBI" id="CHEBI:58359"/>
    </ligand>
</feature>
<evidence type="ECO:0000313" key="11">
    <source>
        <dbReference type="Proteomes" id="UP000271426"/>
    </source>
</evidence>
<dbReference type="HAMAP" id="MF_01615">
    <property type="entry name" value="PdxT"/>
    <property type="match status" value="1"/>
</dbReference>
<dbReference type="PROSITE" id="PS01236">
    <property type="entry name" value="PDXT_SNO_1"/>
    <property type="match status" value="1"/>
</dbReference>
<comment type="function">
    <text evidence="7">Catalyzes the hydrolysis of glutamine to glutamate and ammonia as part of the biosynthesis of pyridoxal 5'-phosphate. The resulting ammonia molecule is channeled to the active site of PdxS.</text>
</comment>
<dbReference type="GO" id="GO:0016740">
    <property type="term" value="F:transferase activity"/>
    <property type="evidence" value="ECO:0007669"/>
    <property type="project" value="UniProtKB-KW"/>
</dbReference>
<dbReference type="GO" id="GO:0008614">
    <property type="term" value="P:pyridoxine metabolic process"/>
    <property type="evidence" value="ECO:0007669"/>
    <property type="project" value="TreeGrafter"/>
</dbReference>
<dbReference type="PANTHER" id="PTHR31559">
    <property type="entry name" value="PYRIDOXAL 5'-PHOSPHATE SYNTHASE SUBUNIT SNO"/>
    <property type="match status" value="1"/>
</dbReference>
<dbReference type="Gene3D" id="3.40.50.880">
    <property type="match status" value="1"/>
</dbReference>
<keyword evidence="10" id="KW-0808">Transferase</keyword>
<evidence type="ECO:0000256" key="1">
    <source>
        <dbReference type="ARBA" id="ARBA00008345"/>
    </source>
</evidence>
<comment type="subunit">
    <text evidence="7">In the presence of PdxS, forms a dodecamer of heterodimers. Only shows activity in the heterodimer.</text>
</comment>
<keyword evidence="11" id="KW-1185">Reference proteome</keyword>
<keyword evidence="4 7" id="KW-0315">Glutamine amidotransferase</keyword>
<keyword evidence="3 7" id="KW-0663">Pyridoxal phosphate</keyword>
<dbReference type="CDD" id="cd01749">
    <property type="entry name" value="GATase1_PB"/>
    <property type="match status" value="1"/>
</dbReference>
<reference evidence="10 11" key="1">
    <citation type="submission" date="2018-11" db="EMBL/GenBank/DDBJ databases">
        <authorList>
            <person name="Kleinhagauer T."/>
            <person name="Glaeser S.P."/>
            <person name="Spergser J."/>
            <person name="Ruckert C."/>
            <person name="Kaempfer P."/>
            <person name="Busse H.-J."/>
        </authorList>
    </citation>
    <scope>NUCLEOTIDE SEQUENCE [LARGE SCALE GENOMIC DNA]</scope>
    <source>
        <strain evidence="10 11">812CH</strain>
    </source>
</reference>
<dbReference type="EC" id="3.5.1.2" evidence="7"/>
<feature type="active site" description="Charge relay system" evidence="7 8">
    <location>
        <position position="167"/>
    </location>
</feature>
<dbReference type="NCBIfam" id="TIGR03800">
    <property type="entry name" value="PLP_synth_Pdx2"/>
    <property type="match status" value="1"/>
</dbReference>
<dbReference type="SUPFAM" id="SSF52317">
    <property type="entry name" value="Class I glutamine amidotransferase-like"/>
    <property type="match status" value="1"/>
</dbReference>
<keyword evidence="2 7" id="KW-0378">Hydrolase</keyword>
<dbReference type="EC" id="4.3.3.6" evidence="7"/>
<dbReference type="PROSITE" id="PS51274">
    <property type="entry name" value="GATASE_COBBQ"/>
    <property type="match status" value="1"/>
</dbReference>
<dbReference type="GO" id="GO:0042823">
    <property type="term" value="P:pyridoxal phosphate biosynthetic process"/>
    <property type="evidence" value="ECO:0007669"/>
    <property type="project" value="UniProtKB-UniRule"/>
</dbReference>
<evidence type="ECO:0000313" key="10">
    <source>
        <dbReference type="EMBL" id="AZA10244.1"/>
    </source>
</evidence>
<dbReference type="PANTHER" id="PTHR31559:SF0">
    <property type="entry name" value="PYRIDOXAL 5'-PHOSPHATE SYNTHASE SUBUNIT SNO1-RELATED"/>
    <property type="match status" value="1"/>
</dbReference>
<dbReference type="UniPathway" id="UPA00245"/>
<dbReference type="KEGG" id="cpso:CPPEL_10745"/>
<evidence type="ECO:0000256" key="8">
    <source>
        <dbReference type="PIRSR" id="PIRSR005639-1"/>
    </source>
</evidence>
<dbReference type="InterPro" id="IPR002161">
    <property type="entry name" value="PdxT/SNO"/>
</dbReference>
<evidence type="ECO:0000256" key="7">
    <source>
        <dbReference type="HAMAP-Rule" id="MF_01615"/>
    </source>
</evidence>
<dbReference type="AlphaFoldDB" id="A0A3G6J290"/>
<evidence type="ECO:0000256" key="4">
    <source>
        <dbReference type="ARBA" id="ARBA00022962"/>
    </source>
</evidence>
<dbReference type="EMBL" id="CP033898">
    <property type="protein sequence ID" value="AZA10244.1"/>
    <property type="molecule type" value="Genomic_DNA"/>
</dbReference>
<feature type="active site" description="Charge relay system" evidence="7 8">
    <location>
        <position position="165"/>
    </location>
</feature>
<dbReference type="PROSITE" id="PS51273">
    <property type="entry name" value="GATASE_TYPE_1"/>
    <property type="match status" value="1"/>
</dbReference>
<dbReference type="GO" id="GO:0006543">
    <property type="term" value="P:L-glutamine catabolic process"/>
    <property type="evidence" value="ECO:0007669"/>
    <property type="project" value="UniProtKB-UniRule"/>
</dbReference>
<comment type="catalytic activity">
    <reaction evidence="6 7">
        <text>L-glutamine + H2O = L-glutamate + NH4(+)</text>
        <dbReference type="Rhea" id="RHEA:15889"/>
        <dbReference type="ChEBI" id="CHEBI:15377"/>
        <dbReference type="ChEBI" id="CHEBI:28938"/>
        <dbReference type="ChEBI" id="CHEBI:29985"/>
        <dbReference type="ChEBI" id="CHEBI:58359"/>
        <dbReference type="EC" id="3.5.1.2"/>
    </reaction>
</comment>
<name>A0A3G6J290_9CORY</name>
<protein>
    <recommendedName>
        <fullName evidence="7">Pyridoxal 5'-phosphate synthase subunit PdxT</fullName>
        <ecNumber evidence="7">4.3.3.6</ecNumber>
    </recommendedName>
    <alternativeName>
        <fullName evidence="7">Pdx2</fullName>
    </alternativeName>
    <alternativeName>
        <fullName evidence="7">Pyridoxal 5'-phosphate synthase glutaminase subunit</fullName>
        <ecNumber evidence="7">3.5.1.2</ecNumber>
    </alternativeName>
</protein>
<comment type="catalytic activity">
    <reaction evidence="7">
        <text>aldehydo-D-ribose 5-phosphate + D-glyceraldehyde 3-phosphate + L-glutamine = pyridoxal 5'-phosphate + L-glutamate + phosphate + 3 H2O + H(+)</text>
        <dbReference type="Rhea" id="RHEA:31507"/>
        <dbReference type="ChEBI" id="CHEBI:15377"/>
        <dbReference type="ChEBI" id="CHEBI:15378"/>
        <dbReference type="ChEBI" id="CHEBI:29985"/>
        <dbReference type="ChEBI" id="CHEBI:43474"/>
        <dbReference type="ChEBI" id="CHEBI:58273"/>
        <dbReference type="ChEBI" id="CHEBI:58359"/>
        <dbReference type="ChEBI" id="CHEBI:59776"/>
        <dbReference type="ChEBI" id="CHEBI:597326"/>
        <dbReference type="EC" id="4.3.3.6"/>
    </reaction>
</comment>
<evidence type="ECO:0000256" key="5">
    <source>
        <dbReference type="ARBA" id="ARBA00023239"/>
    </source>
</evidence>
<dbReference type="Pfam" id="PF01174">
    <property type="entry name" value="SNO"/>
    <property type="match status" value="1"/>
</dbReference>
<organism evidence="10 11">
    <name type="scientific">Corynebacterium pseudopelargi</name>
    <dbReference type="NCBI Taxonomy" id="2080757"/>
    <lineage>
        <taxon>Bacteria</taxon>
        <taxon>Bacillati</taxon>
        <taxon>Actinomycetota</taxon>
        <taxon>Actinomycetes</taxon>
        <taxon>Mycobacteriales</taxon>
        <taxon>Corynebacteriaceae</taxon>
        <taxon>Corynebacterium</taxon>
    </lineage>
</organism>
<dbReference type="Proteomes" id="UP000271426">
    <property type="component" value="Chromosome"/>
</dbReference>
<comment type="pathway">
    <text evidence="7">Cofactor biosynthesis; pyridoxal 5'-phosphate biosynthesis.</text>
</comment>